<evidence type="ECO:0000259" key="6">
    <source>
        <dbReference type="PROSITE" id="PS50118"/>
    </source>
</evidence>
<dbReference type="InterPro" id="IPR036910">
    <property type="entry name" value="HMG_box_dom_sf"/>
</dbReference>
<dbReference type="Proteomes" id="UP000269945">
    <property type="component" value="Unassembled WGS sequence"/>
</dbReference>
<dbReference type="AlphaFoldDB" id="A0A9X9M2X7"/>
<dbReference type="SMART" id="SM00398">
    <property type="entry name" value="HMG"/>
    <property type="match status" value="1"/>
</dbReference>
<evidence type="ECO:0000313" key="7">
    <source>
        <dbReference type="EMBL" id="VCX30683.1"/>
    </source>
</evidence>
<dbReference type="InterPro" id="IPR009071">
    <property type="entry name" value="HMG_box_dom"/>
</dbReference>
<keyword evidence="2 4" id="KW-0238">DNA-binding</keyword>
<dbReference type="Gene3D" id="1.10.30.10">
    <property type="entry name" value="High mobility group box domain"/>
    <property type="match status" value="1"/>
</dbReference>
<feature type="compositionally biased region" description="Polar residues" evidence="5">
    <location>
        <begin position="327"/>
        <end position="343"/>
    </location>
</feature>
<dbReference type="SUPFAM" id="SSF47095">
    <property type="entry name" value="HMG-box"/>
    <property type="match status" value="1"/>
</dbReference>
<feature type="region of interest" description="Disordered" evidence="5">
    <location>
        <begin position="390"/>
        <end position="441"/>
    </location>
</feature>
<gene>
    <name evidence="7" type="ORF">BN2614_LOCUS1</name>
</gene>
<keyword evidence="8" id="KW-1185">Reference proteome</keyword>
<feature type="DNA-binding region" description="HMG box" evidence="4">
    <location>
        <begin position="255"/>
        <end position="323"/>
    </location>
</feature>
<evidence type="ECO:0000256" key="2">
    <source>
        <dbReference type="ARBA" id="ARBA00023125"/>
    </source>
</evidence>
<evidence type="ECO:0000313" key="8">
    <source>
        <dbReference type="Proteomes" id="UP000269945"/>
    </source>
</evidence>
<dbReference type="GO" id="GO:0006357">
    <property type="term" value="P:regulation of transcription by RNA polymerase II"/>
    <property type="evidence" value="ECO:0007669"/>
    <property type="project" value="TreeGrafter"/>
</dbReference>
<feature type="compositionally biased region" description="Basic and acidic residues" evidence="5">
    <location>
        <begin position="222"/>
        <end position="239"/>
    </location>
</feature>
<dbReference type="EMBL" id="CYRY02038833">
    <property type="protein sequence ID" value="VCX30683.1"/>
    <property type="molecule type" value="Genomic_DNA"/>
</dbReference>
<protein>
    <recommendedName>
        <fullName evidence="6">HMG box domain-containing protein</fullName>
    </recommendedName>
</protein>
<reference evidence="7 8" key="1">
    <citation type="submission" date="2018-10" db="EMBL/GenBank/DDBJ databases">
        <authorList>
            <person name="Ekblom R."/>
            <person name="Jareborg N."/>
        </authorList>
    </citation>
    <scope>NUCLEOTIDE SEQUENCE [LARGE SCALE GENOMIC DNA]</scope>
    <source>
        <tissue evidence="7">Muscle</tissue>
    </source>
</reference>
<feature type="compositionally biased region" description="Polar residues" evidence="5">
    <location>
        <begin position="565"/>
        <end position="585"/>
    </location>
</feature>
<feature type="domain" description="HMG box" evidence="6">
    <location>
        <begin position="255"/>
        <end position="323"/>
    </location>
</feature>
<dbReference type="GO" id="GO:0031490">
    <property type="term" value="F:chromatin DNA binding"/>
    <property type="evidence" value="ECO:0007669"/>
    <property type="project" value="TreeGrafter"/>
</dbReference>
<dbReference type="InterPro" id="IPR051365">
    <property type="entry name" value="TOX_HMG-box_domain"/>
</dbReference>
<dbReference type="FunFam" id="1.10.30.10:FF:000005">
    <property type="entry name" value="TOX high mobility group box family member 3"/>
    <property type="match status" value="1"/>
</dbReference>
<comment type="caution">
    <text evidence="7">The sequence shown here is derived from an EMBL/GenBank/DDBJ whole genome shotgun (WGS) entry which is preliminary data.</text>
</comment>
<feature type="compositionally biased region" description="Low complexity" evidence="5">
    <location>
        <begin position="204"/>
        <end position="216"/>
    </location>
</feature>
<evidence type="ECO:0000256" key="3">
    <source>
        <dbReference type="ARBA" id="ARBA00023242"/>
    </source>
</evidence>
<feature type="compositionally biased region" description="Basic residues" evidence="5">
    <location>
        <begin position="240"/>
        <end position="250"/>
    </location>
</feature>
<feature type="region of interest" description="Disordered" evidence="5">
    <location>
        <begin position="542"/>
        <end position="614"/>
    </location>
</feature>
<evidence type="ECO:0000256" key="5">
    <source>
        <dbReference type="SAM" id="MobiDB-lite"/>
    </source>
</evidence>
<dbReference type="CDD" id="cd21995">
    <property type="entry name" value="HMG-box_TOX-like"/>
    <property type="match status" value="1"/>
</dbReference>
<feature type="compositionally biased region" description="Pro residues" evidence="5">
    <location>
        <begin position="398"/>
        <end position="409"/>
    </location>
</feature>
<dbReference type="Pfam" id="PF00505">
    <property type="entry name" value="HMG_box"/>
    <property type="match status" value="1"/>
</dbReference>
<dbReference type="PANTHER" id="PTHR45781:SF5">
    <property type="entry name" value="TOX HIGH MOBILITY GROUP BOX FAMILY MEMBER 2"/>
    <property type="match status" value="1"/>
</dbReference>
<dbReference type="PROSITE" id="PS50118">
    <property type="entry name" value="HMG_BOX_2"/>
    <property type="match status" value="1"/>
</dbReference>
<feature type="compositionally biased region" description="Polar residues" evidence="5">
    <location>
        <begin position="542"/>
        <end position="551"/>
    </location>
</feature>
<dbReference type="PANTHER" id="PTHR45781">
    <property type="entry name" value="AGAP000281-PA"/>
    <property type="match status" value="1"/>
</dbReference>
<dbReference type="GO" id="GO:0005634">
    <property type="term" value="C:nucleus"/>
    <property type="evidence" value="ECO:0007669"/>
    <property type="project" value="UniProtKB-SubCell"/>
</dbReference>
<comment type="subcellular location">
    <subcellularLocation>
        <location evidence="1">Nucleus</location>
    </subcellularLocation>
</comment>
<keyword evidence="3 4" id="KW-0539">Nucleus</keyword>
<name>A0A9X9M2X7_GULGU</name>
<proteinExistence type="predicted"/>
<feature type="region of interest" description="Disordered" evidence="5">
    <location>
        <begin position="193"/>
        <end position="259"/>
    </location>
</feature>
<evidence type="ECO:0000256" key="1">
    <source>
        <dbReference type="ARBA" id="ARBA00004123"/>
    </source>
</evidence>
<accession>A0A9X9M2X7</accession>
<organism evidence="7 8">
    <name type="scientific">Gulo gulo</name>
    <name type="common">Wolverine</name>
    <name type="synonym">Gluton</name>
    <dbReference type="NCBI Taxonomy" id="48420"/>
    <lineage>
        <taxon>Eukaryota</taxon>
        <taxon>Metazoa</taxon>
        <taxon>Chordata</taxon>
        <taxon>Craniata</taxon>
        <taxon>Vertebrata</taxon>
        <taxon>Euteleostomi</taxon>
        <taxon>Mammalia</taxon>
        <taxon>Eutheria</taxon>
        <taxon>Laurasiatheria</taxon>
        <taxon>Carnivora</taxon>
        <taxon>Caniformia</taxon>
        <taxon>Musteloidea</taxon>
        <taxon>Mustelidae</taxon>
        <taxon>Guloninae</taxon>
        <taxon>Gulo</taxon>
    </lineage>
</organism>
<sequence length="638" mass="68007">MQQNRTEAVAGAFSRCQGFCGMRLGLLLLARRWCIAGVFQQKFDGDSAYVGMSDGNPELLSTSQTYSSQSESNEDYEIPPITPPNLPEPSLLHLGDHEAGYHSLCHSLTPNGLLPAYSYQAMDLPAIMVSNMLAQDSHLLSGQLPTIQEMVHSEVAAYDSGRPGPLLGRPAMLASHMSALSQSQLISQMGIRSGIAHSSPSPPGSKSATPSPSSSTQEEESEAHFKMSGEKRPSTDPGKKTKNPKKKKKKDPNEPQKPVSAYALFFRDTQAAIKGQNPSATFGDVSKIVASMWDSLGEEQKQAYKRKTEAAKKEYLKALAAYRASLVSKSSPEQGETKGTQANPPAKMLPPKQPMYAMPGLASFLTPSDLQAFRSGASPASLARTLGSKSLLPGLSASPPPPPSFPLSPPLHQQLPLPPHAQGTLLSPPVSMSPAPQAPVLPTPMALQVQLAMSPSPPGPQVSRAPWEHALQIPVWGGQAVQDFRYRPRPLPAAAVATGRAVTPAPSVASARAACSPGINRSTSPNPASPLLPEACWRGTAQSLKGPQQKGSLGRKQDDWEESSDTATTPQGRVSSSTSHQTLQRRCSAHRRPQHLWAPSAPDPPAPGLPWTPHPALHTILCVRTSVPAQAPRRPPSD</sequence>
<feature type="region of interest" description="Disordered" evidence="5">
    <location>
        <begin position="327"/>
        <end position="360"/>
    </location>
</feature>
<feature type="compositionally biased region" description="Pro residues" evidence="5">
    <location>
        <begin position="601"/>
        <end position="613"/>
    </location>
</feature>
<evidence type="ECO:0000256" key="4">
    <source>
        <dbReference type="PROSITE-ProRule" id="PRU00267"/>
    </source>
</evidence>
<dbReference type="PRINTS" id="PR00886">
    <property type="entry name" value="HIGHMOBLTY12"/>
</dbReference>